<accession>A0A7C8MV09</accession>
<proteinExistence type="inferred from homology"/>
<keyword evidence="5" id="KW-0503">Monooxygenase</keyword>
<dbReference type="Pfam" id="PF00067">
    <property type="entry name" value="p450"/>
    <property type="match status" value="1"/>
</dbReference>
<reference evidence="6 7" key="1">
    <citation type="submission" date="2020-01" db="EMBL/GenBank/DDBJ databases">
        <authorList>
            <consortium name="DOE Joint Genome Institute"/>
            <person name="Haridas S."/>
            <person name="Albert R."/>
            <person name="Binder M."/>
            <person name="Bloem J."/>
            <person name="Labutti K."/>
            <person name="Salamov A."/>
            <person name="Andreopoulos B."/>
            <person name="Baker S.E."/>
            <person name="Barry K."/>
            <person name="Bills G."/>
            <person name="Bluhm B.H."/>
            <person name="Cannon C."/>
            <person name="Castanera R."/>
            <person name="Culley D.E."/>
            <person name="Daum C."/>
            <person name="Ezra D."/>
            <person name="Gonzalez J.B."/>
            <person name="Henrissat B."/>
            <person name="Kuo A."/>
            <person name="Liang C."/>
            <person name="Lipzen A."/>
            <person name="Lutzoni F."/>
            <person name="Magnuson J."/>
            <person name="Mondo S."/>
            <person name="Nolan M."/>
            <person name="Ohm R."/>
            <person name="Pangilinan J."/>
            <person name="Park H.-J.H."/>
            <person name="Ramirez L."/>
            <person name="Alfaro M."/>
            <person name="Sun H."/>
            <person name="Tritt A."/>
            <person name="Yoshinaga Y."/>
            <person name="Zwiers L.-H.L."/>
            <person name="Turgeon B.G."/>
            <person name="Goodwin S.B."/>
            <person name="Spatafora J.W."/>
            <person name="Crous P.W."/>
            <person name="Grigoriev I.V."/>
        </authorList>
    </citation>
    <scope>NUCLEOTIDE SEQUENCE [LARGE SCALE GENOMIC DNA]</scope>
    <source>
        <strain evidence="6 7">CBS 611.86</strain>
    </source>
</reference>
<evidence type="ECO:0000256" key="3">
    <source>
        <dbReference type="ARBA" id="ARBA00023004"/>
    </source>
</evidence>
<evidence type="ECO:0000256" key="2">
    <source>
        <dbReference type="ARBA" id="ARBA00022723"/>
    </source>
</evidence>
<dbReference type="PANTHER" id="PTHR24305:SF231">
    <property type="entry name" value="P450, PUTATIVE (EUROFUNG)-RELATED"/>
    <property type="match status" value="1"/>
</dbReference>
<keyword evidence="4 5" id="KW-0349">Heme</keyword>
<protein>
    <submittedName>
        <fullName evidence="6">Cytochrome P450</fullName>
    </submittedName>
</protein>
<dbReference type="Gene3D" id="1.10.630.10">
    <property type="entry name" value="Cytochrome P450"/>
    <property type="match status" value="2"/>
</dbReference>
<dbReference type="GO" id="GO:0005506">
    <property type="term" value="F:iron ion binding"/>
    <property type="evidence" value="ECO:0007669"/>
    <property type="project" value="InterPro"/>
</dbReference>
<evidence type="ECO:0000256" key="1">
    <source>
        <dbReference type="ARBA" id="ARBA00001971"/>
    </source>
</evidence>
<dbReference type="GO" id="GO:0004497">
    <property type="term" value="F:monooxygenase activity"/>
    <property type="evidence" value="ECO:0007669"/>
    <property type="project" value="UniProtKB-KW"/>
</dbReference>
<dbReference type="InterPro" id="IPR050121">
    <property type="entry name" value="Cytochrome_P450_monoxygenase"/>
</dbReference>
<evidence type="ECO:0000313" key="6">
    <source>
        <dbReference type="EMBL" id="KAF2877664.1"/>
    </source>
</evidence>
<comment type="caution">
    <text evidence="6">The sequence shown here is derived from an EMBL/GenBank/DDBJ whole genome shotgun (WGS) entry which is preliminary data.</text>
</comment>
<organism evidence="6 7">
    <name type="scientific">Massariosphaeria phaeospora</name>
    <dbReference type="NCBI Taxonomy" id="100035"/>
    <lineage>
        <taxon>Eukaryota</taxon>
        <taxon>Fungi</taxon>
        <taxon>Dikarya</taxon>
        <taxon>Ascomycota</taxon>
        <taxon>Pezizomycotina</taxon>
        <taxon>Dothideomycetes</taxon>
        <taxon>Pleosporomycetidae</taxon>
        <taxon>Pleosporales</taxon>
        <taxon>Pleosporales incertae sedis</taxon>
        <taxon>Massariosphaeria</taxon>
    </lineage>
</organism>
<dbReference type="PRINTS" id="PR00463">
    <property type="entry name" value="EP450I"/>
</dbReference>
<dbReference type="InterPro" id="IPR002401">
    <property type="entry name" value="Cyt_P450_E_grp-I"/>
</dbReference>
<keyword evidence="7" id="KW-1185">Reference proteome</keyword>
<dbReference type="PROSITE" id="PS00086">
    <property type="entry name" value="CYTOCHROME_P450"/>
    <property type="match status" value="1"/>
</dbReference>
<keyword evidence="2 4" id="KW-0479">Metal-binding</keyword>
<gene>
    <name evidence="6" type="ORF">BDV95DRAFT_590204</name>
</gene>
<dbReference type="AlphaFoldDB" id="A0A7C8MV09"/>
<dbReference type="InterPro" id="IPR017972">
    <property type="entry name" value="Cyt_P450_CS"/>
</dbReference>
<comment type="similarity">
    <text evidence="5">Belongs to the cytochrome P450 family.</text>
</comment>
<feature type="binding site" description="axial binding residue" evidence="4">
    <location>
        <position position="202"/>
    </location>
    <ligand>
        <name>heme</name>
        <dbReference type="ChEBI" id="CHEBI:30413"/>
    </ligand>
    <ligandPart>
        <name>Fe</name>
        <dbReference type="ChEBI" id="CHEBI:18248"/>
    </ligandPart>
</feature>
<dbReference type="Proteomes" id="UP000481861">
    <property type="component" value="Unassembled WGS sequence"/>
</dbReference>
<dbReference type="OrthoDB" id="3945418at2759"/>
<keyword evidence="5" id="KW-0560">Oxidoreductase</keyword>
<keyword evidence="3 4" id="KW-0408">Iron</keyword>
<dbReference type="GO" id="GO:0016705">
    <property type="term" value="F:oxidoreductase activity, acting on paired donors, with incorporation or reduction of molecular oxygen"/>
    <property type="evidence" value="ECO:0007669"/>
    <property type="project" value="InterPro"/>
</dbReference>
<dbReference type="EMBL" id="JAADJZ010000002">
    <property type="protein sequence ID" value="KAF2877664.1"/>
    <property type="molecule type" value="Genomic_DNA"/>
</dbReference>
<name>A0A7C8MV09_9PLEO</name>
<dbReference type="InterPro" id="IPR001128">
    <property type="entry name" value="Cyt_P450"/>
</dbReference>
<dbReference type="SUPFAM" id="SSF48264">
    <property type="entry name" value="Cytochrome P450"/>
    <property type="match status" value="1"/>
</dbReference>
<dbReference type="PANTHER" id="PTHR24305">
    <property type="entry name" value="CYTOCHROME P450"/>
    <property type="match status" value="1"/>
</dbReference>
<evidence type="ECO:0000313" key="7">
    <source>
        <dbReference type="Proteomes" id="UP000481861"/>
    </source>
</evidence>
<dbReference type="GO" id="GO:0020037">
    <property type="term" value="F:heme binding"/>
    <property type="evidence" value="ECO:0007669"/>
    <property type="project" value="InterPro"/>
</dbReference>
<comment type="cofactor">
    <cofactor evidence="1 4">
        <name>heme</name>
        <dbReference type="ChEBI" id="CHEBI:30413"/>
    </cofactor>
</comment>
<dbReference type="InterPro" id="IPR036396">
    <property type="entry name" value="Cyt_P450_sf"/>
</dbReference>
<evidence type="ECO:0000256" key="5">
    <source>
        <dbReference type="RuleBase" id="RU000461"/>
    </source>
</evidence>
<sequence>MAGTQASFDLIHAISTGKVSTQEQDDRLQAQNIAKQARQVLLEKDTVKITQQTILQQILSSNLLDSEKTPPHLIQNGALVISAGTVSTAWALTVGAFYVLNEPHVLQRLQTELVAAMPDRSADIGIVQLIGTVAISCGMFSDRATSKTWHIPSGTPMSMSHVLLNRDESIFPDHRRFKPERWLDNPTMNRYQFAWSKGTRNCIGINLAMAEMTCVFAGISRHCESRNGLKISDHGVRTNLFKTTVRDVEMVVMEVCLFSGLTPKVYVQFFYKYKCK</sequence>
<evidence type="ECO:0000256" key="4">
    <source>
        <dbReference type="PIRSR" id="PIRSR602401-1"/>
    </source>
</evidence>